<feature type="region of interest" description="Disordered" evidence="9">
    <location>
        <begin position="1"/>
        <end position="26"/>
    </location>
</feature>
<keyword evidence="7 8" id="KW-0472">Membrane</keyword>
<proteinExistence type="inferred from homology"/>
<accession>A0ABM1H569</accession>
<gene>
    <name evidence="12" type="primary">LOC107024124</name>
</gene>
<keyword evidence="6 8" id="KW-1133">Transmembrane helix</keyword>
<feature type="transmembrane region" description="Helical" evidence="8">
    <location>
        <begin position="152"/>
        <end position="174"/>
    </location>
</feature>
<evidence type="ECO:0000313" key="12">
    <source>
        <dbReference type="RefSeq" id="XP_015080511.1"/>
    </source>
</evidence>
<evidence type="ECO:0000256" key="7">
    <source>
        <dbReference type="ARBA" id="ARBA00023136"/>
    </source>
</evidence>
<feature type="transmembrane region" description="Helical" evidence="8">
    <location>
        <begin position="106"/>
        <end position="132"/>
    </location>
</feature>
<evidence type="ECO:0000256" key="1">
    <source>
        <dbReference type="ARBA" id="ARBA00004651"/>
    </source>
</evidence>
<keyword evidence="4 8" id="KW-1003">Cell membrane</keyword>
<comment type="similarity">
    <text evidence="2 8">Belongs to the Casparian strip membrane proteins (CASP) family.</text>
</comment>
<evidence type="ECO:0000259" key="10">
    <source>
        <dbReference type="Pfam" id="PF04535"/>
    </source>
</evidence>
<comment type="subcellular location">
    <subcellularLocation>
        <location evidence="1 8">Cell membrane</location>
        <topology evidence="1 8">Multi-pass membrane protein</topology>
    </subcellularLocation>
</comment>
<feature type="transmembrane region" description="Helical" evidence="8">
    <location>
        <begin position="73"/>
        <end position="94"/>
    </location>
</feature>
<sequence>MKSSSTNMAGSSPLQKRELEDDNESSSSMRTAETMLRLLPMGLCVVALVIMLKNQQTNDYGSITYSDLGTFRYLVHANGICAGYSLLSAIVAVVPRPITMSRAWTFFLLDQLLTYAILAAGAVSTEVMYLAYKGDPEVSWSESCGSFRGFCHKATASVSITFIVSLCYAGLSLLSSYRLFSKYDAPPVGSYNNKGGIEIANY</sequence>
<dbReference type="PANTHER" id="PTHR33573">
    <property type="entry name" value="CASP-LIKE PROTEIN 4A4"/>
    <property type="match status" value="1"/>
</dbReference>
<keyword evidence="5 8" id="KW-0812">Transmembrane</keyword>
<reference evidence="12" key="2">
    <citation type="submission" date="2025-08" db="UniProtKB">
        <authorList>
            <consortium name="RefSeq"/>
        </authorList>
    </citation>
    <scope>IDENTIFICATION</scope>
</reference>
<evidence type="ECO:0000256" key="5">
    <source>
        <dbReference type="ARBA" id="ARBA00022692"/>
    </source>
</evidence>
<comment type="subunit">
    <text evidence="3 8">Homodimer and heterodimers.</text>
</comment>
<organism evidence="11 12">
    <name type="scientific">Solanum pennellii</name>
    <name type="common">Tomato</name>
    <name type="synonym">Lycopersicon pennellii</name>
    <dbReference type="NCBI Taxonomy" id="28526"/>
    <lineage>
        <taxon>Eukaryota</taxon>
        <taxon>Viridiplantae</taxon>
        <taxon>Streptophyta</taxon>
        <taxon>Embryophyta</taxon>
        <taxon>Tracheophyta</taxon>
        <taxon>Spermatophyta</taxon>
        <taxon>Magnoliopsida</taxon>
        <taxon>eudicotyledons</taxon>
        <taxon>Gunneridae</taxon>
        <taxon>Pentapetalae</taxon>
        <taxon>asterids</taxon>
        <taxon>lamiids</taxon>
        <taxon>Solanales</taxon>
        <taxon>Solanaceae</taxon>
        <taxon>Solanoideae</taxon>
        <taxon>Solaneae</taxon>
        <taxon>Solanum</taxon>
        <taxon>Solanum subgen. Lycopersicon</taxon>
    </lineage>
</organism>
<dbReference type="InterPro" id="IPR006459">
    <property type="entry name" value="CASP/CASPL"/>
</dbReference>
<dbReference type="RefSeq" id="XP_015080511.1">
    <property type="nucleotide sequence ID" value="XM_015225025.2"/>
</dbReference>
<evidence type="ECO:0000256" key="2">
    <source>
        <dbReference type="ARBA" id="ARBA00007651"/>
    </source>
</evidence>
<dbReference type="Proteomes" id="UP000694930">
    <property type="component" value="Chromosome 7"/>
</dbReference>
<evidence type="ECO:0000256" key="8">
    <source>
        <dbReference type="RuleBase" id="RU361233"/>
    </source>
</evidence>
<evidence type="ECO:0000256" key="9">
    <source>
        <dbReference type="SAM" id="MobiDB-lite"/>
    </source>
</evidence>
<evidence type="ECO:0000256" key="3">
    <source>
        <dbReference type="ARBA" id="ARBA00011489"/>
    </source>
</evidence>
<evidence type="ECO:0000256" key="4">
    <source>
        <dbReference type="ARBA" id="ARBA00022475"/>
    </source>
</evidence>
<evidence type="ECO:0000313" key="11">
    <source>
        <dbReference type="Proteomes" id="UP000694930"/>
    </source>
</evidence>
<feature type="transmembrane region" description="Helical" evidence="8">
    <location>
        <begin position="35"/>
        <end position="53"/>
    </location>
</feature>
<dbReference type="PANTHER" id="PTHR33573:SF46">
    <property type="entry name" value="CASP-LIKE PROTEIN 2A1"/>
    <property type="match status" value="1"/>
</dbReference>
<dbReference type="InterPro" id="IPR006702">
    <property type="entry name" value="CASP_dom"/>
</dbReference>
<feature type="domain" description="Casparian strip membrane protein" evidence="10">
    <location>
        <begin position="27"/>
        <end position="167"/>
    </location>
</feature>
<dbReference type="GeneID" id="107024124"/>
<reference evidence="11" key="1">
    <citation type="journal article" date="2014" name="Nat. Genet.">
        <title>The genome of the stress-tolerant wild tomato species Solanum pennellii.</title>
        <authorList>
            <person name="Bolger A."/>
            <person name="Scossa F."/>
            <person name="Bolger M.E."/>
            <person name="Lanz C."/>
            <person name="Maumus F."/>
            <person name="Tohge T."/>
            <person name="Quesneville H."/>
            <person name="Alseekh S."/>
            <person name="Sorensen I."/>
            <person name="Lichtenstein G."/>
            <person name="Fich E.A."/>
            <person name="Conte M."/>
            <person name="Keller H."/>
            <person name="Schneeberger K."/>
            <person name="Schwacke R."/>
            <person name="Ofner I."/>
            <person name="Vrebalov J."/>
            <person name="Xu Y."/>
            <person name="Osorio S."/>
            <person name="Aflitos S.A."/>
            <person name="Schijlen E."/>
            <person name="Jimenez-Gomez J.M."/>
            <person name="Ryngajllo M."/>
            <person name="Kimura S."/>
            <person name="Kumar R."/>
            <person name="Koenig D."/>
            <person name="Headland L.R."/>
            <person name="Maloof J.N."/>
            <person name="Sinha N."/>
            <person name="van Ham R.C."/>
            <person name="Lankhorst R.K."/>
            <person name="Mao L."/>
            <person name="Vogel A."/>
            <person name="Arsova B."/>
            <person name="Panstruga R."/>
            <person name="Fei Z."/>
            <person name="Rose J.K."/>
            <person name="Zamir D."/>
            <person name="Carrari F."/>
            <person name="Giovannoni J.J."/>
            <person name="Weigel D."/>
            <person name="Usadel B."/>
            <person name="Fernie A.R."/>
        </authorList>
    </citation>
    <scope>NUCLEOTIDE SEQUENCE [LARGE SCALE GENOMIC DNA]</scope>
    <source>
        <strain evidence="11">cv. LA0716</strain>
    </source>
</reference>
<dbReference type="NCBIfam" id="TIGR01569">
    <property type="entry name" value="A_tha_TIGR01569"/>
    <property type="match status" value="1"/>
</dbReference>
<protein>
    <recommendedName>
        <fullName evidence="8">CASP-like protein</fullName>
    </recommendedName>
</protein>
<dbReference type="Pfam" id="PF04535">
    <property type="entry name" value="CASP_dom"/>
    <property type="match status" value="1"/>
</dbReference>
<evidence type="ECO:0000256" key="6">
    <source>
        <dbReference type="ARBA" id="ARBA00022989"/>
    </source>
</evidence>
<feature type="compositionally biased region" description="Polar residues" evidence="9">
    <location>
        <begin position="1"/>
        <end position="14"/>
    </location>
</feature>
<keyword evidence="11" id="KW-1185">Reference proteome</keyword>
<name>A0ABM1H569_SOLPN</name>